<evidence type="ECO:0000313" key="10">
    <source>
        <dbReference type="Proteomes" id="UP001418222"/>
    </source>
</evidence>
<keyword evidence="4 8" id="KW-1133">Transmembrane helix</keyword>
<dbReference type="GO" id="GO:0030145">
    <property type="term" value="F:manganese ion binding"/>
    <property type="evidence" value="ECO:0007669"/>
    <property type="project" value="InterPro"/>
</dbReference>
<feature type="transmembrane region" description="Helical" evidence="8">
    <location>
        <begin position="148"/>
        <end position="167"/>
    </location>
</feature>
<dbReference type="Proteomes" id="UP001418222">
    <property type="component" value="Unassembled WGS sequence"/>
</dbReference>
<comment type="subcellular location">
    <subcellularLocation>
        <location evidence="1">Membrane</location>
    </subcellularLocation>
</comment>
<comment type="caution">
    <text evidence="9">The sequence shown here is derived from an EMBL/GenBank/DDBJ whole genome shotgun (WGS) entry which is preliminary data.</text>
</comment>
<evidence type="ECO:0000256" key="1">
    <source>
        <dbReference type="ARBA" id="ARBA00004370"/>
    </source>
</evidence>
<reference evidence="9 10" key="1">
    <citation type="journal article" date="2022" name="Nat. Plants">
        <title>Genomes of leafy and leafless Platanthera orchids illuminate the evolution of mycoheterotrophy.</title>
        <authorList>
            <person name="Li M.H."/>
            <person name="Liu K.W."/>
            <person name="Li Z."/>
            <person name="Lu H.C."/>
            <person name="Ye Q.L."/>
            <person name="Zhang D."/>
            <person name="Wang J.Y."/>
            <person name="Li Y.F."/>
            <person name="Zhong Z.M."/>
            <person name="Liu X."/>
            <person name="Yu X."/>
            <person name="Liu D.K."/>
            <person name="Tu X.D."/>
            <person name="Liu B."/>
            <person name="Hao Y."/>
            <person name="Liao X.Y."/>
            <person name="Jiang Y.T."/>
            <person name="Sun W.H."/>
            <person name="Chen J."/>
            <person name="Chen Y.Q."/>
            <person name="Ai Y."/>
            <person name="Zhai J.W."/>
            <person name="Wu S.S."/>
            <person name="Zhou Z."/>
            <person name="Hsiao Y.Y."/>
            <person name="Wu W.L."/>
            <person name="Chen Y.Y."/>
            <person name="Lin Y.F."/>
            <person name="Hsu J.L."/>
            <person name="Li C.Y."/>
            <person name="Wang Z.W."/>
            <person name="Zhao X."/>
            <person name="Zhong W.Y."/>
            <person name="Ma X.K."/>
            <person name="Ma L."/>
            <person name="Huang J."/>
            <person name="Chen G.Z."/>
            <person name="Huang M.Z."/>
            <person name="Huang L."/>
            <person name="Peng D.H."/>
            <person name="Luo Y.B."/>
            <person name="Zou S.Q."/>
            <person name="Chen S.P."/>
            <person name="Lan S."/>
            <person name="Tsai W.C."/>
            <person name="Van de Peer Y."/>
            <person name="Liu Z.J."/>
        </authorList>
    </citation>
    <scope>NUCLEOTIDE SEQUENCE [LARGE SCALE GENOMIC DNA]</scope>
    <source>
        <strain evidence="9">Lor287</strain>
    </source>
</reference>
<keyword evidence="7" id="KW-0604">Photosystem II</keyword>
<evidence type="ECO:0000256" key="6">
    <source>
        <dbReference type="ARBA" id="ARBA00023136"/>
    </source>
</evidence>
<evidence type="ECO:0000256" key="8">
    <source>
        <dbReference type="SAM" id="Phobius"/>
    </source>
</evidence>
<keyword evidence="10" id="KW-1185">Reference proteome</keyword>
<dbReference type="HAMAP" id="MF_00717">
    <property type="entry name" value="PSII_PsbY"/>
    <property type="match status" value="2"/>
</dbReference>
<evidence type="ECO:0000256" key="7">
    <source>
        <dbReference type="ARBA" id="ARBA00023276"/>
    </source>
</evidence>
<dbReference type="InterPro" id="IPR038760">
    <property type="entry name" value="PsbY_plant"/>
</dbReference>
<feature type="transmembrane region" description="Helical" evidence="8">
    <location>
        <begin position="108"/>
        <end position="128"/>
    </location>
</feature>
<evidence type="ECO:0000256" key="5">
    <source>
        <dbReference type="ARBA" id="ARBA00023078"/>
    </source>
</evidence>
<keyword evidence="2" id="KW-0602">Photosynthesis</keyword>
<dbReference type="GO" id="GO:0009523">
    <property type="term" value="C:photosystem II"/>
    <property type="evidence" value="ECO:0007669"/>
    <property type="project" value="UniProtKB-KW"/>
</dbReference>
<dbReference type="PANTHER" id="PTHR34790">
    <property type="entry name" value="PHOTOSYSTEM II CORE COMPLEX PROTEINS PSBY, CHLOROPLASTIC"/>
    <property type="match status" value="1"/>
</dbReference>
<dbReference type="GO" id="GO:0009534">
    <property type="term" value="C:chloroplast thylakoid"/>
    <property type="evidence" value="ECO:0007669"/>
    <property type="project" value="TreeGrafter"/>
</dbReference>
<evidence type="ECO:0000313" key="9">
    <source>
        <dbReference type="EMBL" id="KAK8951001.1"/>
    </source>
</evidence>
<evidence type="ECO:0000256" key="2">
    <source>
        <dbReference type="ARBA" id="ARBA00022531"/>
    </source>
</evidence>
<name>A0AAP0BTZ8_9ASPA</name>
<protein>
    <recommendedName>
        <fullName evidence="11">Photosystem II core complex proteins psbY, chloroplastic</fullName>
    </recommendedName>
</protein>
<evidence type="ECO:0008006" key="11">
    <source>
        <dbReference type="Google" id="ProtNLM"/>
    </source>
</evidence>
<sequence>MLLAKCSTTTTPPKLSAAAVPRTSVPKGLAASAQPPSFLSPLTSAAIASAVFSSLGSADTAFAVQQIADIAEGDSRGLALLIPIVPALGWVLYNILQPALNQINRMRSNGLVVGLGLGFWQFCLMSAPDASASELATIGAAVSEDNRGLLLLAPVGVAIAWVLFNILQPALNQINKMRSG</sequence>
<dbReference type="EMBL" id="JBBWWQ010000003">
    <property type="protein sequence ID" value="KAK8951001.1"/>
    <property type="molecule type" value="Genomic_DNA"/>
</dbReference>
<proteinExistence type="inferred from homology"/>
<dbReference type="PANTHER" id="PTHR34790:SF1">
    <property type="entry name" value="PHOTOSYSTEM II CORE COMPLEX PROTEINS PSBY, CHLOROPLASTIC"/>
    <property type="match status" value="1"/>
</dbReference>
<dbReference type="InterPro" id="IPR009388">
    <property type="entry name" value="PSII_PsbY"/>
</dbReference>
<keyword evidence="5" id="KW-0793">Thylakoid</keyword>
<evidence type="ECO:0000256" key="3">
    <source>
        <dbReference type="ARBA" id="ARBA00022692"/>
    </source>
</evidence>
<keyword evidence="3 8" id="KW-0812">Transmembrane</keyword>
<gene>
    <name evidence="9" type="ORF">KSP39_PZI003709</name>
</gene>
<dbReference type="Pfam" id="PF06298">
    <property type="entry name" value="PsbY"/>
    <property type="match status" value="2"/>
</dbReference>
<feature type="transmembrane region" description="Helical" evidence="8">
    <location>
        <begin position="78"/>
        <end position="96"/>
    </location>
</feature>
<dbReference type="GO" id="GO:0015979">
    <property type="term" value="P:photosynthesis"/>
    <property type="evidence" value="ECO:0007669"/>
    <property type="project" value="UniProtKB-KW"/>
</dbReference>
<keyword evidence="6 8" id="KW-0472">Membrane</keyword>
<dbReference type="GO" id="GO:0045454">
    <property type="term" value="P:cell redox homeostasis"/>
    <property type="evidence" value="ECO:0007669"/>
    <property type="project" value="TreeGrafter"/>
</dbReference>
<evidence type="ECO:0000256" key="4">
    <source>
        <dbReference type="ARBA" id="ARBA00022989"/>
    </source>
</evidence>
<accession>A0AAP0BTZ8</accession>
<dbReference type="AlphaFoldDB" id="A0AAP0BTZ8"/>
<organism evidence="9 10">
    <name type="scientific">Platanthera zijinensis</name>
    <dbReference type="NCBI Taxonomy" id="2320716"/>
    <lineage>
        <taxon>Eukaryota</taxon>
        <taxon>Viridiplantae</taxon>
        <taxon>Streptophyta</taxon>
        <taxon>Embryophyta</taxon>
        <taxon>Tracheophyta</taxon>
        <taxon>Spermatophyta</taxon>
        <taxon>Magnoliopsida</taxon>
        <taxon>Liliopsida</taxon>
        <taxon>Asparagales</taxon>
        <taxon>Orchidaceae</taxon>
        <taxon>Orchidoideae</taxon>
        <taxon>Orchideae</taxon>
        <taxon>Orchidinae</taxon>
        <taxon>Platanthera</taxon>
    </lineage>
</organism>